<keyword evidence="3 6" id="KW-0812">Transmembrane</keyword>
<dbReference type="InterPro" id="IPR011701">
    <property type="entry name" value="MFS"/>
</dbReference>
<evidence type="ECO:0000313" key="8">
    <source>
        <dbReference type="EMBL" id="CUP91643.1"/>
    </source>
</evidence>
<proteinExistence type="predicted"/>
<dbReference type="GeneID" id="69587243"/>
<keyword evidence="12" id="KW-1185">Reference proteome</keyword>
<feature type="transmembrane region" description="Helical" evidence="6">
    <location>
        <begin position="74"/>
        <end position="93"/>
    </location>
</feature>
<feature type="transmembrane region" description="Helical" evidence="6">
    <location>
        <begin position="12"/>
        <end position="30"/>
    </location>
</feature>
<feature type="transmembrane region" description="Helical" evidence="6">
    <location>
        <begin position="99"/>
        <end position="120"/>
    </location>
</feature>
<organism evidence="8 11">
    <name type="scientific">Bacteroides faecis</name>
    <dbReference type="NCBI Taxonomy" id="674529"/>
    <lineage>
        <taxon>Bacteria</taxon>
        <taxon>Pseudomonadati</taxon>
        <taxon>Bacteroidota</taxon>
        <taxon>Bacteroidia</taxon>
        <taxon>Bacteroidales</taxon>
        <taxon>Bacteroidaceae</taxon>
        <taxon>Bacteroides</taxon>
    </lineage>
</organism>
<evidence type="ECO:0000259" key="7">
    <source>
        <dbReference type="PROSITE" id="PS50850"/>
    </source>
</evidence>
<protein>
    <submittedName>
        <fullName evidence="9">MFS transporter</fullName>
    </submittedName>
    <submittedName>
        <fullName evidence="8">Putative sugar transport-related, membrane protein</fullName>
    </submittedName>
    <submittedName>
        <fullName evidence="10">Putative transporter</fullName>
    </submittedName>
</protein>
<evidence type="ECO:0000313" key="10">
    <source>
        <dbReference type="EMBL" id="VYS83918.1"/>
    </source>
</evidence>
<dbReference type="InterPro" id="IPR050375">
    <property type="entry name" value="MFS_TsgA-like"/>
</dbReference>
<dbReference type="SUPFAM" id="SSF103473">
    <property type="entry name" value="MFS general substrate transporter"/>
    <property type="match status" value="1"/>
</dbReference>
<name>A0A174S1D7_9BACE</name>
<feature type="transmembrane region" description="Helical" evidence="6">
    <location>
        <begin position="42"/>
        <end position="62"/>
    </location>
</feature>
<feature type="domain" description="Major facilitator superfamily (MFS) profile" evidence="7">
    <location>
        <begin position="5"/>
        <end position="384"/>
    </location>
</feature>
<evidence type="ECO:0000256" key="3">
    <source>
        <dbReference type="ARBA" id="ARBA00022692"/>
    </source>
</evidence>
<dbReference type="Pfam" id="PF07690">
    <property type="entry name" value="MFS_1"/>
    <property type="match status" value="1"/>
</dbReference>
<dbReference type="PANTHER" id="PTHR43702:SF3">
    <property type="entry name" value="PROTEIN TSGA"/>
    <property type="match status" value="1"/>
</dbReference>
<dbReference type="Proteomes" id="UP000095606">
    <property type="component" value="Unassembled WGS sequence"/>
</dbReference>
<dbReference type="PROSITE" id="PS50850">
    <property type="entry name" value="MFS"/>
    <property type="match status" value="1"/>
</dbReference>
<accession>A0A6N2RTU2</accession>
<reference evidence="8 11" key="1">
    <citation type="submission" date="2015-09" db="EMBL/GenBank/DDBJ databases">
        <authorList>
            <consortium name="Pathogen Informatics"/>
        </authorList>
    </citation>
    <scope>NUCLEOTIDE SEQUENCE [LARGE SCALE GENOMIC DNA]</scope>
    <source>
        <strain evidence="8 11">2789STDY5834846</strain>
    </source>
</reference>
<dbReference type="PANTHER" id="PTHR43702">
    <property type="entry name" value="L-FUCOSE-PROTON SYMPORTER"/>
    <property type="match status" value="1"/>
</dbReference>
<keyword evidence="8" id="KW-0813">Transport</keyword>
<evidence type="ECO:0000256" key="5">
    <source>
        <dbReference type="ARBA" id="ARBA00023136"/>
    </source>
</evidence>
<evidence type="ECO:0000313" key="9">
    <source>
        <dbReference type="EMBL" id="UVQ74946.1"/>
    </source>
</evidence>
<feature type="transmembrane region" description="Helical" evidence="6">
    <location>
        <begin position="202"/>
        <end position="225"/>
    </location>
</feature>
<feature type="transmembrane region" description="Helical" evidence="6">
    <location>
        <begin position="132"/>
        <end position="151"/>
    </location>
</feature>
<dbReference type="GO" id="GO:0022857">
    <property type="term" value="F:transmembrane transporter activity"/>
    <property type="evidence" value="ECO:0007669"/>
    <property type="project" value="InterPro"/>
</dbReference>
<dbReference type="EMBL" id="CP103141">
    <property type="protein sequence ID" value="UVQ74946.1"/>
    <property type="molecule type" value="Genomic_DNA"/>
</dbReference>
<reference evidence="9" key="3">
    <citation type="submission" date="2022-08" db="EMBL/GenBank/DDBJ databases">
        <title>Genome Sequencing of Bacteroides fragilis Group Isolates with Nanopore Technology.</title>
        <authorList>
            <person name="Tisza M.J."/>
            <person name="Smith D."/>
            <person name="Dekker J.P."/>
        </authorList>
    </citation>
    <scope>NUCLEOTIDE SEQUENCE</scope>
    <source>
        <strain evidence="9">BFG-527</strain>
    </source>
</reference>
<feature type="transmembrane region" description="Helical" evidence="6">
    <location>
        <begin position="358"/>
        <end position="377"/>
    </location>
</feature>
<dbReference type="AlphaFoldDB" id="A0A174S1D7"/>
<evidence type="ECO:0000256" key="4">
    <source>
        <dbReference type="ARBA" id="ARBA00022989"/>
    </source>
</evidence>
<keyword evidence="4 6" id="KW-1133">Transmembrane helix</keyword>
<feature type="transmembrane region" description="Helical" evidence="6">
    <location>
        <begin position="245"/>
        <end position="267"/>
    </location>
</feature>
<accession>A0A174S1D7</accession>
<sequence length="386" mass="42136">MENKLNINKIIPIMLAFFTMGFVDLVGIATNHVKEDFTLSDTVANTFSVTVFLWFLIFSVPTSMLMNRIGRKKTVLLSMTLTLAGLVIPNLIYDSISMFVAFSFIGIGNTIMQVSLNPLLANMVNPEKQSSFLTLGQFVKAIASAIAPILAAKAAIYYGNWKLLFVVFAIVDIIAIIYLMSTPIKESTEKKQSSSFRECIGLLGNIIIVLFFLGILVHVGIDVGVNITAPKLLQERAGISLSEAGYVISLYFFLRTIGCFSGTFILAWFSPVKFFTISVSMIMAGIIGLYFSQSLLAIYICIGLIGFGNSNIFPIIFSSALSYMPTRHNEISGLMIMGIIGGAIFPVLMGVASDTMGGQTGAVIVLTICACYLLFLMTKMKKINHI</sequence>
<keyword evidence="5 6" id="KW-0472">Membrane</keyword>
<evidence type="ECO:0000256" key="6">
    <source>
        <dbReference type="SAM" id="Phobius"/>
    </source>
</evidence>
<dbReference type="Proteomes" id="UP001060104">
    <property type="component" value="Chromosome"/>
</dbReference>
<feature type="transmembrane region" description="Helical" evidence="6">
    <location>
        <begin position="274"/>
        <end position="291"/>
    </location>
</feature>
<gene>
    <name evidence="10" type="ORF">BFLFYP10_00181</name>
    <name evidence="8" type="ORF">ERS852461_03711</name>
    <name evidence="9" type="ORF">NXY30_00405</name>
</gene>
<evidence type="ECO:0000256" key="1">
    <source>
        <dbReference type="ARBA" id="ARBA00004429"/>
    </source>
</evidence>
<dbReference type="RefSeq" id="WP_055270550.1">
    <property type="nucleotide sequence ID" value="NZ_CABMFH010000017.1"/>
</dbReference>
<evidence type="ECO:0000256" key="2">
    <source>
        <dbReference type="ARBA" id="ARBA00022475"/>
    </source>
</evidence>
<keyword evidence="8" id="KW-0762">Sugar transport</keyword>
<dbReference type="EMBL" id="CZAE01000020">
    <property type="protein sequence ID" value="CUP91643.1"/>
    <property type="molecule type" value="Genomic_DNA"/>
</dbReference>
<dbReference type="GO" id="GO:0005886">
    <property type="term" value="C:plasma membrane"/>
    <property type="evidence" value="ECO:0007669"/>
    <property type="project" value="UniProtKB-SubCell"/>
</dbReference>
<feature type="transmembrane region" description="Helical" evidence="6">
    <location>
        <begin position="297"/>
        <end position="321"/>
    </location>
</feature>
<reference evidence="10" key="2">
    <citation type="submission" date="2019-11" db="EMBL/GenBank/DDBJ databases">
        <authorList>
            <person name="Feng L."/>
        </authorList>
    </citation>
    <scope>NUCLEOTIDE SEQUENCE</scope>
    <source>
        <strain evidence="10">BfaecisLFYP10</strain>
    </source>
</reference>
<dbReference type="EMBL" id="CACRSZ010000018">
    <property type="protein sequence ID" value="VYS83918.1"/>
    <property type="molecule type" value="Genomic_DNA"/>
</dbReference>
<dbReference type="InterPro" id="IPR020846">
    <property type="entry name" value="MFS_dom"/>
</dbReference>
<keyword evidence="2" id="KW-1003">Cell membrane</keyword>
<dbReference type="Gene3D" id="1.20.1250.20">
    <property type="entry name" value="MFS general substrate transporter like domains"/>
    <property type="match status" value="2"/>
</dbReference>
<dbReference type="InterPro" id="IPR036259">
    <property type="entry name" value="MFS_trans_sf"/>
</dbReference>
<feature type="transmembrane region" description="Helical" evidence="6">
    <location>
        <begin position="333"/>
        <end position="352"/>
    </location>
</feature>
<feature type="transmembrane region" description="Helical" evidence="6">
    <location>
        <begin position="163"/>
        <end position="181"/>
    </location>
</feature>
<evidence type="ECO:0000313" key="12">
    <source>
        <dbReference type="Proteomes" id="UP001060104"/>
    </source>
</evidence>
<evidence type="ECO:0000313" key="11">
    <source>
        <dbReference type="Proteomes" id="UP000095606"/>
    </source>
</evidence>
<comment type="subcellular location">
    <subcellularLocation>
        <location evidence="1">Cell inner membrane</location>
        <topology evidence="1">Multi-pass membrane protein</topology>
    </subcellularLocation>
</comment>